<accession>A0A0M9ENU3</accession>
<dbReference type="EMBL" id="JXCE01000536">
    <property type="protein sequence ID" value="KPA36833.1"/>
    <property type="molecule type" value="Genomic_DNA"/>
</dbReference>
<reference evidence="1 2" key="1">
    <citation type="submission" date="2015-04" db="EMBL/GenBank/DDBJ databases">
        <title>The draft genome sequence of Fusarium langsethiae, a T-2/HT-2 mycotoxin producer.</title>
        <authorList>
            <person name="Lysoe E."/>
            <person name="Divon H.H."/>
            <person name="Terzi V."/>
            <person name="Orru L."/>
            <person name="Lamontanara A."/>
            <person name="Kolseth A.-K."/>
            <person name="Frandsen R.J."/>
            <person name="Nielsen K."/>
            <person name="Thrane U."/>
        </authorList>
    </citation>
    <scope>NUCLEOTIDE SEQUENCE [LARGE SCALE GENOMIC DNA]</scope>
    <source>
        <strain evidence="1 2">Fl201059</strain>
    </source>
</reference>
<dbReference type="AlphaFoldDB" id="A0A0M9ENU3"/>
<dbReference type="OrthoDB" id="3852249at2759"/>
<dbReference type="Proteomes" id="UP000037904">
    <property type="component" value="Unassembled WGS sequence"/>
</dbReference>
<comment type="caution">
    <text evidence="1">The sequence shown here is derived from an EMBL/GenBank/DDBJ whole genome shotgun (WGS) entry which is preliminary data.</text>
</comment>
<gene>
    <name evidence="1" type="ORF">FLAG1_10375</name>
</gene>
<sequence>MCAVVAPLVIGSLSGTLTPEVAMALVIKYGPRALQLASGMYVQWQSGKAATQQTQTMKEVENLTLKLHDIIERKEIRVVPDAFNSAPNFTTYFQTAALGVIPLTILELGQAIRRVGASLESIRSELAIANVANVQGWGEYGFGSYVHRFVRNEMAAFDGTRGEEDENPHYFYIWHPDNDWHTAFEEKQAVNPLGPNFGGYHHELPTLCLRMRADREALRATTPYGDTAVFHLIIPAYQPLVVDTWFRFAEELFPLARGWET</sequence>
<evidence type="ECO:0000313" key="2">
    <source>
        <dbReference type="Proteomes" id="UP000037904"/>
    </source>
</evidence>
<name>A0A0M9ENU3_FUSLA</name>
<protein>
    <submittedName>
        <fullName evidence="1">Uncharacterized protein</fullName>
    </submittedName>
</protein>
<dbReference type="Pfam" id="PF20219">
    <property type="entry name" value="DUF6579"/>
    <property type="match status" value="1"/>
</dbReference>
<keyword evidence="2" id="KW-1185">Reference proteome</keyword>
<dbReference type="InterPro" id="IPR046486">
    <property type="entry name" value="DUF6579"/>
</dbReference>
<evidence type="ECO:0000313" key="1">
    <source>
        <dbReference type="EMBL" id="KPA36833.1"/>
    </source>
</evidence>
<proteinExistence type="predicted"/>
<organism evidence="1 2">
    <name type="scientific">Fusarium langsethiae</name>
    <dbReference type="NCBI Taxonomy" id="179993"/>
    <lineage>
        <taxon>Eukaryota</taxon>
        <taxon>Fungi</taxon>
        <taxon>Dikarya</taxon>
        <taxon>Ascomycota</taxon>
        <taxon>Pezizomycotina</taxon>
        <taxon>Sordariomycetes</taxon>
        <taxon>Hypocreomycetidae</taxon>
        <taxon>Hypocreales</taxon>
        <taxon>Nectriaceae</taxon>
        <taxon>Fusarium</taxon>
    </lineage>
</organism>